<comment type="caution">
    <text evidence="5">The sequence shown here is derived from an EMBL/GenBank/DDBJ whole genome shotgun (WGS) entry which is preliminary data.</text>
</comment>
<dbReference type="InterPro" id="IPR040132">
    <property type="entry name" value="Tex1/THOC3"/>
</dbReference>
<feature type="repeat" description="WD" evidence="4">
    <location>
        <begin position="221"/>
        <end position="253"/>
    </location>
</feature>
<dbReference type="InterPro" id="IPR036322">
    <property type="entry name" value="WD40_repeat_dom_sf"/>
</dbReference>
<dbReference type="InterPro" id="IPR015943">
    <property type="entry name" value="WD40/YVTN_repeat-like_dom_sf"/>
</dbReference>
<dbReference type="GO" id="GO:0000445">
    <property type="term" value="C:THO complex part of transcription export complex"/>
    <property type="evidence" value="ECO:0007669"/>
    <property type="project" value="TreeGrafter"/>
</dbReference>
<dbReference type="PROSITE" id="PS50294">
    <property type="entry name" value="WD_REPEATS_REGION"/>
    <property type="match status" value="1"/>
</dbReference>
<dbReference type="PROSITE" id="PS50082">
    <property type="entry name" value="WD_REPEATS_2"/>
    <property type="match status" value="2"/>
</dbReference>
<dbReference type="InterPro" id="IPR019775">
    <property type="entry name" value="WD40_repeat_CS"/>
</dbReference>
<dbReference type="Proteomes" id="UP000783686">
    <property type="component" value="Unassembled WGS sequence"/>
</dbReference>
<accession>A0A811K5M1</accession>
<reference evidence="5" key="1">
    <citation type="submission" date="2020-09" db="EMBL/GenBank/DDBJ databases">
        <authorList>
            <person name="Kikuchi T."/>
        </authorList>
    </citation>
    <scope>NUCLEOTIDE SEQUENCE</scope>
    <source>
        <strain evidence="5">SH1</strain>
    </source>
</reference>
<organism evidence="5 6">
    <name type="scientific">Bursaphelenchus okinawaensis</name>
    <dbReference type="NCBI Taxonomy" id="465554"/>
    <lineage>
        <taxon>Eukaryota</taxon>
        <taxon>Metazoa</taxon>
        <taxon>Ecdysozoa</taxon>
        <taxon>Nematoda</taxon>
        <taxon>Chromadorea</taxon>
        <taxon>Rhabditida</taxon>
        <taxon>Tylenchina</taxon>
        <taxon>Tylenchomorpha</taxon>
        <taxon>Aphelenchoidea</taxon>
        <taxon>Aphelenchoididae</taxon>
        <taxon>Bursaphelenchus</taxon>
    </lineage>
</organism>
<sequence length="344" mass="38790">MAALNKIREIKRDTEFVDDFAAASYLKRRNRVRPYEGRYVNYVRSVSWNADGTLLAGGNYDNTHSHVVVGQLEPSSNRLKQHFLGSGHDDSVTGVAFHPTDPQVIASCSSDKTVRLWDVRVTKQHHRYISSDGNLALKWSKDGKFIVYIDKGDKLRVVDRVNMDAQGLYQFSDSVFDFVFHPSGNFIIACLGMGKIEIVRFPELTSYKVIQAHPPLSDCLSIDISPDGEYMAIGASDATCSVWDLQDMLCIRSIARMDYPIRTVSFSHCSNVIASGSEDFTIDLAWAENGNKVGEVNIPNECYALQWNPRLYLLAYATAPQHERERDPITFRVFGYPASSRRDD</sequence>
<dbReference type="EMBL" id="CAJFDH010000002">
    <property type="protein sequence ID" value="CAD5210642.1"/>
    <property type="molecule type" value="Genomic_DNA"/>
</dbReference>
<dbReference type="GO" id="GO:0006406">
    <property type="term" value="P:mRNA export from nucleus"/>
    <property type="evidence" value="ECO:0007669"/>
    <property type="project" value="InterPro"/>
</dbReference>
<dbReference type="SMART" id="SM00320">
    <property type="entry name" value="WD40"/>
    <property type="match status" value="6"/>
</dbReference>
<dbReference type="InterPro" id="IPR001680">
    <property type="entry name" value="WD40_rpt"/>
</dbReference>
<evidence type="ECO:0000313" key="6">
    <source>
        <dbReference type="Proteomes" id="UP000614601"/>
    </source>
</evidence>
<evidence type="ECO:0000256" key="4">
    <source>
        <dbReference type="PROSITE-ProRule" id="PRU00221"/>
    </source>
</evidence>
<dbReference type="SUPFAM" id="SSF50978">
    <property type="entry name" value="WD40 repeat-like"/>
    <property type="match status" value="1"/>
</dbReference>
<proteinExistence type="inferred from homology"/>
<dbReference type="EMBL" id="CAJFCW020000002">
    <property type="protein sequence ID" value="CAG9091767.1"/>
    <property type="molecule type" value="Genomic_DNA"/>
</dbReference>
<evidence type="ECO:0000256" key="3">
    <source>
        <dbReference type="ARBA" id="ARBA00046343"/>
    </source>
</evidence>
<dbReference type="PROSITE" id="PS00678">
    <property type="entry name" value="WD_REPEATS_1"/>
    <property type="match status" value="2"/>
</dbReference>
<keyword evidence="1 4" id="KW-0853">WD repeat</keyword>
<keyword evidence="6" id="KW-1185">Reference proteome</keyword>
<evidence type="ECO:0000256" key="2">
    <source>
        <dbReference type="ARBA" id="ARBA00022737"/>
    </source>
</evidence>
<gene>
    <name evidence="5" type="ORF">BOKJ2_LOCUS3296</name>
</gene>
<protein>
    <recommendedName>
        <fullName evidence="7">WD_REPEATS_REGION domain-containing protein</fullName>
    </recommendedName>
</protein>
<name>A0A811K5M1_9BILA</name>
<keyword evidence="2" id="KW-0677">Repeat</keyword>
<evidence type="ECO:0008006" key="7">
    <source>
        <dbReference type="Google" id="ProtNLM"/>
    </source>
</evidence>
<dbReference type="AlphaFoldDB" id="A0A811K5M1"/>
<feature type="repeat" description="WD" evidence="4">
    <location>
        <begin position="85"/>
        <end position="127"/>
    </location>
</feature>
<evidence type="ECO:0000313" key="5">
    <source>
        <dbReference type="EMBL" id="CAD5210642.1"/>
    </source>
</evidence>
<dbReference type="Proteomes" id="UP000614601">
    <property type="component" value="Unassembled WGS sequence"/>
</dbReference>
<dbReference type="OrthoDB" id="340259at2759"/>
<dbReference type="PANTHER" id="PTHR22839:SF0">
    <property type="entry name" value="THO COMPLEX SUBUNIT 3"/>
    <property type="match status" value="1"/>
</dbReference>
<dbReference type="Gene3D" id="2.130.10.10">
    <property type="entry name" value="YVTN repeat-like/Quinoprotein amine dehydrogenase"/>
    <property type="match status" value="2"/>
</dbReference>
<dbReference type="Pfam" id="PF00400">
    <property type="entry name" value="WD40"/>
    <property type="match status" value="4"/>
</dbReference>
<dbReference type="PANTHER" id="PTHR22839">
    <property type="entry name" value="THO COMPLEX SUBUNIT 3 THO3"/>
    <property type="match status" value="1"/>
</dbReference>
<comment type="similarity">
    <text evidence="3">Belongs to the THOC3 family.</text>
</comment>
<evidence type="ECO:0000256" key="1">
    <source>
        <dbReference type="ARBA" id="ARBA00022574"/>
    </source>
</evidence>